<comment type="caution">
    <text evidence="1">The sequence shown here is derived from an EMBL/GenBank/DDBJ whole genome shotgun (WGS) entry which is preliminary data.</text>
</comment>
<dbReference type="Proteomes" id="UP000499080">
    <property type="component" value="Unassembled WGS sequence"/>
</dbReference>
<name>A0A4Y2SMR5_ARAVE</name>
<protein>
    <submittedName>
        <fullName evidence="1">Uncharacterized protein</fullName>
    </submittedName>
</protein>
<organism evidence="1 2">
    <name type="scientific">Araneus ventricosus</name>
    <name type="common">Orbweaver spider</name>
    <name type="synonym">Epeira ventricosa</name>
    <dbReference type="NCBI Taxonomy" id="182803"/>
    <lineage>
        <taxon>Eukaryota</taxon>
        <taxon>Metazoa</taxon>
        <taxon>Ecdysozoa</taxon>
        <taxon>Arthropoda</taxon>
        <taxon>Chelicerata</taxon>
        <taxon>Arachnida</taxon>
        <taxon>Araneae</taxon>
        <taxon>Araneomorphae</taxon>
        <taxon>Entelegynae</taxon>
        <taxon>Araneoidea</taxon>
        <taxon>Araneidae</taxon>
        <taxon>Araneus</taxon>
    </lineage>
</organism>
<dbReference type="AlphaFoldDB" id="A0A4Y2SMR5"/>
<evidence type="ECO:0000313" key="2">
    <source>
        <dbReference type="Proteomes" id="UP000499080"/>
    </source>
</evidence>
<reference evidence="1 2" key="1">
    <citation type="journal article" date="2019" name="Sci. Rep.">
        <title>Orb-weaving spider Araneus ventricosus genome elucidates the spidroin gene catalogue.</title>
        <authorList>
            <person name="Kono N."/>
            <person name="Nakamura H."/>
            <person name="Ohtoshi R."/>
            <person name="Moran D.A.P."/>
            <person name="Shinohara A."/>
            <person name="Yoshida Y."/>
            <person name="Fujiwara M."/>
            <person name="Mori M."/>
            <person name="Tomita M."/>
            <person name="Arakawa K."/>
        </authorList>
    </citation>
    <scope>NUCLEOTIDE SEQUENCE [LARGE SCALE GENOMIC DNA]</scope>
</reference>
<accession>A0A4Y2SMR5</accession>
<evidence type="ECO:0000313" key="1">
    <source>
        <dbReference type="EMBL" id="GBN89201.1"/>
    </source>
</evidence>
<proteinExistence type="predicted"/>
<keyword evidence="2" id="KW-1185">Reference proteome</keyword>
<sequence length="102" mass="11695">MGVCGDRRPLMTYLDVISFHMKQKLPKSVWWLRLADSVKNFLPNYFKYIDVDHISIAVEYQLAFATSLCACWCGAEVWRGGAGSGVVLVICSRFRIMRYVPK</sequence>
<gene>
    <name evidence="1" type="ORF">AVEN_50089_1</name>
</gene>
<dbReference type="EMBL" id="BGPR01022672">
    <property type="protein sequence ID" value="GBN89201.1"/>
    <property type="molecule type" value="Genomic_DNA"/>
</dbReference>